<accession>A0AC59ZFR0</accession>
<reference evidence="1" key="2">
    <citation type="submission" date="2025-03" db="EMBL/GenBank/DDBJ databases">
        <authorList>
            <consortium name="ELIXIR-Norway"/>
            <consortium name="Elixir Norway"/>
        </authorList>
    </citation>
    <scope>NUCLEOTIDE SEQUENCE</scope>
</reference>
<reference evidence="1" key="1">
    <citation type="submission" date="2023-05" db="EMBL/GenBank/DDBJ databases">
        <authorList>
            <consortium name="ELIXIR-Norway"/>
        </authorList>
    </citation>
    <scope>NUCLEOTIDE SEQUENCE</scope>
</reference>
<evidence type="ECO:0000313" key="1">
    <source>
        <dbReference type="EMBL" id="CAN0405595.1"/>
    </source>
</evidence>
<evidence type="ECO:0000313" key="2">
    <source>
        <dbReference type="Proteomes" id="UP001162501"/>
    </source>
</evidence>
<name>A0AC59ZFR0_RANTA</name>
<dbReference type="Proteomes" id="UP001162501">
    <property type="component" value="Chromosome 28"/>
</dbReference>
<organism evidence="1 2">
    <name type="scientific">Rangifer tarandus platyrhynchus</name>
    <name type="common">Svalbard reindeer</name>
    <dbReference type="NCBI Taxonomy" id="3082113"/>
    <lineage>
        <taxon>Eukaryota</taxon>
        <taxon>Metazoa</taxon>
        <taxon>Chordata</taxon>
        <taxon>Craniata</taxon>
        <taxon>Vertebrata</taxon>
        <taxon>Euteleostomi</taxon>
        <taxon>Mammalia</taxon>
        <taxon>Eutheria</taxon>
        <taxon>Laurasiatheria</taxon>
        <taxon>Artiodactyla</taxon>
        <taxon>Ruminantia</taxon>
        <taxon>Pecora</taxon>
        <taxon>Cervidae</taxon>
        <taxon>Odocoileinae</taxon>
        <taxon>Rangifer</taxon>
    </lineage>
</organism>
<dbReference type="EMBL" id="OX596112">
    <property type="protein sequence ID" value="CAN0405595.1"/>
    <property type="molecule type" value="Genomic_DNA"/>
</dbReference>
<proteinExistence type="predicted"/>
<gene>
    <name evidence="1" type="ORF">MRATA1EN22A_LOCUS17859</name>
</gene>
<protein>
    <submittedName>
        <fullName evidence="1">Uncharacterized protein</fullName>
    </submittedName>
</protein>
<sequence length="172" mass="17734">MKTWSRAVSGERAEGAMNALHLFPNPPCCAPRTLLLRPQAPVCPQKSETPAYDARRAGGPGVARGLATRGPVEPPTAALHRERRGKPPNADRKRSCALCLGDKGVFASGGLPPSGSPRSRSRPHSGLSSIPPRLSFARGAGSERCCGGGEAGGEPSSALAQRSGGGDARPPR</sequence>